<evidence type="ECO:0000256" key="1">
    <source>
        <dbReference type="SAM" id="MobiDB-lite"/>
    </source>
</evidence>
<name>A0ABP1RJD6_9HEXA</name>
<comment type="caution">
    <text evidence="2">The sequence shown here is derived from an EMBL/GenBank/DDBJ whole genome shotgun (WGS) entry which is preliminary data.</text>
</comment>
<keyword evidence="3" id="KW-1185">Reference proteome</keyword>
<accession>A0ABP1RJD6</accession>
<feature type="compositionally biased region" description="Polar residues" evidence="1">
    <location>
        <begin position="14"/>
        <end position="24"/>
    </location>
</feature>
<evidence type="ECO:0000313" key="3">
    <source>
        <dbReference type="Proteomes" id="UP001642540"/>
    </source>
</evidence>
<organism evidence="2 3">
    <name type="scientific">Orchesella dallaii</name>
    <dbReference type="NCBI Taxonomy" id="48710"/>
    <lineage>
        <taxon>Eukaryota</taxon>
        <taxon>Metazoa</taxon>
        <taxon>Ecdysozoa</taxon>
        <taxon>Arthropoda</taxon>
        <taxon>Hexapoda</taxon>
        <taxon>Collembola</taxon>
        <taxon>Entomobryomorpha</taxon>
        <taxon>Entomobryoidea</taxon>
        <taxon>Orchesellidae</taxon>
        <taxon>Orchesellinae</taxon>
        <taxon>Orchesella</taxon>
    </lineage>
</organism>
<dbReference type="EMBL" id="CAXLJM020000076">
    <property type="protein sequence ID" value="CAL8129132.1"/>
    <property type="molecule type" value="Genomic_DNA"/>
</dbReference>
<feature type="compositionally biased region" description="Basic residues" evidence="1">
    <location>
        <begin position="127"/>
        <end position="136"/>
    </location>
</feature>
<gene>
    <name evidence="2" type="ORF">ODALV1_LOCUS22891</name>
</gene>
<feature type="region of interest" description="Disordered" evidence="1">
    <location>
        <begin position="1"/>
        <end position="141"/>
    </location>
</feature>
<evidence type="ECO:0000313" key="2">
    <source>
        <dbReference type="EMBL" id="CAL8129132.1"/>
    </source>
</evidence>
<feature type="compositionally biased region" description="Pro residues" evidence="1">
    <location>
        <begin position="43"/>
        <end position="52"/>
    </location>
</feature>
<dbReference type="Proteomes" id="UP001642540">
    <property type="component" value="Unassembled WGS sequence"/>
</dbReference>
<feature type="compositionally biased region" description="Low complexity" evidence="1">
    <location>
        <begin position="53"/>
        <end position="64"/>
    </location>
</feature>
<protein>
    <submittedName>
        <fullName evidence="2">Uncharacterized protein</fullName>
    </submittedName>
</protein>
<sequence>MSLLPTPFAIPGPSTVSIPSQLFNEQEDLEEEFHSAPSSQGEDPPPSPPRVITPPITVSPTVPVLEPIVFQRPKTPEPVISPNPIVSESDTESDSSTSSLRRSARSRNPAKRFGFDEFVEQGSSRAGRARSKKSSKKKENVKFMCINDDDPNLIIFSD</sequence>
<proteinExistence type="predicted"/>
<reference evidence="2 3" key="1">
    <citation type="submission" date="2024-08" db="EMBL/GenBank/DDBJ databases">
        <authorList>
            <person name="Cucini C."/>
            <person name="Frati F."/>
        </authorList>
    </citation>
    <scope>NUCLEOTIDE SEQUENCE [LARGE SCALE GENOMIC DNA]</scope>
</reference>